<name>A0A4V0Z1Q5_9MICO</name>
<dbReference type="PROSITE" id="PS51201">
    <property type="entry name" value="RCK_N"/>
    <property type="match status" value="1"/>
</dbReference>
<proteinExistence type="predicted"/>
<sequence>MPRMPKRHPSTSQMHRIAEADSVAVIGLGRFGSSLALELMATGTEVLGIDVDDTIVQAMSGRLTQTVRADSTKLEVLEELGIGAFDRVVVAVGSDIKVSILTASLLLRLDVPVVWAKADDEQHALILEQIGVHRVLSPERDMGRRVAHLVRGAAADYVEIDPGYAMVKTAAPAALHGITLSEAGVRSAHQVTVAAYRTPGGNWRNAEASTILHEGDTMLVVGPTINVEAFAQLR</sequence>
<dbReference type="PROSITE" id="PS51202">
    <property type="entry name" value="RCK_C"/>
    <property type="match status" value="1"/>
</dbReference>
<protein>
    <submittedName>
        <fullName evidence="3">TrkA family potassium uptake protein</fullName>
    </submittedName>
</protein>
<dbReference type="GO" id="GO:0006813">
    <property type="term" value="P:potassium ion transport"/>
    <property type="evidence" value="ECO:0007669"/>
    <property type="project" value="InterPro"/>
</dbReference>
<dbReference type="InterPro" id="IPR006037">
    <property type="entry name" value="RCK_C"/>
</dbReference>
<dbReference type="InterPro" id="IPR036721">
    <property type="entry name" value="RCK_C_sf"/>
</dbReference>
<dbReference type="Proteomes" id="UP000289260">
    <property type="component" value="Chromosome"/>
</dbReference>
<evidence type="ECO:0000259" key="2">
    <source>
        <dbReference type="PROSITE" id="PS51202"/>
    </source>
</evidence>
<gene>
    <name evidence="3" type="ORF">EVS81_10595</name>
</gene>
<organism evidence="3 4">
    <name type="scientific">Leucobacter triazinivorans</name>
    <dbReference type="NCBI Taxonomy" id="1784719"/>
    <lineage>
        <taxon>Bacteria</taxon>
        <taxon>Bacillati</taxon>
        <taxon>Actinomycetota</taxon>
        <taxon>Actinomycetes</taxon>
        <taxon>Micrococcales</taxon>
        <taxon>Microbacteriaceae</taxon>
        <taxon>Leucobacter</taxon>
    </lineage>
</organism>
<dbReference type="Pfam" id="PF02254">
    <property type="entry name" value="TrkA_N"/>
    <property type="match status" value="1"/>
</dbReference>
<evidence type="ECO:0000313" key="4">
    <source>
        <dbReference type="Proteomes" id="UP000289260"/>
    </source>
</evidence>
<dbReference type="SUPFAM" id="SSF116726">
    <property type="entry name" value="TrkA C-terminal domain-like"/>
    <property type="match status" value="1"/>
</dbReference>
<keyword evidence="4" id="KW-1185">Reference proteome</keyword>
<dbReference type="PANTHER" id="PTHR43833">
    <property type="entry name" value="POTASSIUM CHANNEL PROTEIN 2-RELATED-RELATED"/>
    <property type="match status" value="1"/>
</dbReference>
<dbReference type="InterPro" id="IPR050721">
    <property type="entry name" value="Trk_Ktr_HKT_K-transport"/>
</dbReference>
<feature type="domain" description="RCK C-terminal" evidence="2">
    <location>
        <begin position="152"/>
        <end position="234"/>
    </location>
</feature>
<dbReference type="Gene3D" id="3.40.50.720">
    <property type="entry name" value="NAD(P)-binding Rossmann-like Domain"/>
    <property type="match status" value="1"/>
</dbReference>
<dbReference type="SUPFAM" id="SSF51735">
    <property type="entry name" value="NAD(P)-binding Rossmann-fold domains"/>
    <property type="match status" value="1"/>
</dbReference>
<dbReference type="KEGG" id="ltr:EVS81_10595"/>
<accession>A0A4V0Z1Q5</accession>
<dbReference type="InterPro" id="IPR003148">
    <property type="entry name" value="RCK_N"/>
</dbReference>
<dbReference type="GO" id="GO:0008324">
    <property type="term" value="F:monoatomic cation transmembrane transporter activity"/>
    <property type="evidence" value="ECO:0007669"/>
    <property type="project" value="InterPro"/>
</dbReference>
<evidence type="ECO:0000313" key="3">
    <source>
        <dbReference type="EMBL" id="QBE49229.1"/>
    </source>
</evidence>
<evidence type="ECO:0000259" key="1">
    <source>
        <dbReference type="PROSITE" id="PS51201"/>
    </source>
</evidence>
<dbReference type="PANTHER" id="PTHR43833:SF7">
    <property type="entry name" value="KTR SYSTEM POTASSIUM UPTAKE PROTEIN C"/>
    <property type="match status" value="1"/>
</dbReference>
<dbReference type="AlphaFoldDB" id="A0A4V0Z1Q5"/>
<reference evidence="3 4" key="1">
    <citation type="submission" date="2019-02" db="EMBL/GenBank/DDBJ databases">
        <authorList>
            <person name="Sun L."/>
            <person name="Pan D."/>
            <person name="Wu X."/>
        </authorList>
    </citation>
    <scope>NUCLEOTIDE SEQUENCE [LARGE SCALE GENOMIC DNA]</scope>
    <source>
        <strain evidence="3 4">JW-1</strain>
    </source>
</reference>
<dbReference type="EMBL" id="CP035806">
    <property type="protein sequence ID" value="QBE49229.1"/>
    <property type="molecule type" value="Genomic_DNA"/>
</dbReference>
<dbReference type="Gene3D" id="3.30.70.1450">
    <property type="entry name" value="Regulator of K+ conductance, C-terminal domain"/>
    <property type="match status" value="1"/>
</dbReference>
<feature type="domain" description="RCK N-terminal" evidence="1">
    <location>
        <begin position="20"/>
        <end position="136"/>
    </location>
</feature>
<dbReference type="OrthoDB" id="9776294at2"/>
<dbReference type="InterPro" id="IPR036291">
    <property type="entry name" value="NAD(P)-bd_dom_sf"/>
</dbReference>